<feature type="transmembrane region" description="Helical" evidence="6">
    <location>
        <begin position="209"/>
        <end position="232"/>
    </location>
</feature>
<proteinExistence type="predicted"/>
<evidence type="ECO:0000256" key="1">
    <source>
        <dbReference type="ARBA" id="ARBA00004651"/>
    </source>
</evidence>
<dbReference type="PANTHER" id="PTHR30213:SF0">
    <property type="entry name" value="UPF0761 MEMBRANE PROTEIN YIHY"/>
    <property type="match status" value="1"/>
</dbReference>
<comment type="subcellular location">
    <subcellularLocation>
        <location evidence="1">Cell membrane</location>
        <topology evidence="1">Multi-pass membrane protein</topology>
    </subcellularLocation>
</comment>
<evidence type="ECO:0000256" key="4">
    <source>
        <dbReference type="ARBA" id="ARBA00022989"/>
    </source>
</evidence>
<dbReference type="Proteomes" id="UP000779809">
    <property type="component" value="Unassembled WGS sequence"/>
</dbReference>
<feature type="transmembrane region" description="Helical" evidence="6">
    <location>
        <begin position="21"/>
        <end position="48"/>
    </location>
</feature>
<name>A0A932A9D8_9BACT</name>
<feature type="transmembrane region" description="Helical" evidence="6">
    <location>
        <begin position="130"/>
        <end position="153"/>
    </location>
</feature>
<evidence type="ECO:0000256" key="5">
    <source>
        <dbReference type="ARBA" id="ARBA00023136"/>
    </source>
</evidence>
<protein>
    <submittedName>
        <fullName evidence="7">YihY/virulence factor BrkB family protein</fullName>
    </submittedName>
</protein>
<keyword evidence="4 6" id="KW-1133">Transmembrane helix</keyword>
<accession>A0A932A9D8</accession>
<evidence type="ECO:0000256" key="3">
    <source>
        <dbReference type="ARBA" id="ARBA00022692"/>
    </source>
</evidence>
<evidence type="ECO:0000256" key="2">
    <source>
        <dbReference type="ARBA" id="ARBA00022475"/>
    </source>
</evidence>
<feature type="transmembrane region" description="Helical" evidence="6">
    <location>
        <begin position="238"/>
        <end position="264"/>
    </location>
</feature>
<gene>
    <name evidence="7" type="ORF">HYX28_09980</name>
</gene>
<keyword evidence="5 6" id="KW-0472">Membrane</keyword>
<dbReference type="InterPro" id="IPR017039">
    <property type="entry name" value="Virul_fac_BrkB"/>
</dbReference>
<organism evidence="7 8">
    <name type="scientific">Candidatus Korobacter versatilis</name>
    <dbReference type="NCBI Taxonomy" id="658062"/>
    <lineage>
        <taxon>Bacteria</taxon>
        <taxon>Pseudomonadati</taxon>
        <taxon>Acidobacteriota</taxon>
        <taxon>Terriglobia</taxon>
        <taxon>Terriglobales</taxon>
        <taxon>Candidatus Korobacteraceae</taxon>
        <taxon>Candidatus Korobacter</taxon>
    </lineage>
</organism>
<reference evidence="7" key="1">
    <citation type="submission" date="2020-07" db="EMBL/GenBank/DDBJ databases">
        <title>Huge and variable diversity of episymbiotic CPR bacteria and DPANN archaea in groundwater ecosystems.</title>
        <authorList>
            <person name="He C.Y."/>
            <person name="Keren R."/>
            <person name="Whittaker M."/>
            <person name="Farag I.F."/>
            <person name="Doudna J."/>
            <person name="Cate J.H.D."/>
            <person name="Banfield J.F."/>
        </authorList>
    </citation>
    <scope>NUCLEOTIDE SEQUENCE</scope>
    <source>
        <strain evidence="7">NC_groundwater_580_Pr5_B-0.1um_64_19</strain>
    </source>
</reference>
<dbReference type="PANTHER" id="PTHR30213">
    <property type="entry name" value="INNER MEMBRANE PROTEIN YHJD"/>
    <property type="match status" value="1"/>
</dbReference>
<dbReference type="Pfam" id="PF03631">
    <property type="entry name" value="Virul_fac_BrkB"/>
    <property type="match status" value="1"/>
</dbReference>
<sequence length="298" mass="32892">MFLRFFHSLRRAIWRGFEHDCFAIAKGAAYSAILTVFPLFLVVASVLAASHKTENFLGELSGAVGQIMPPGARTAAMHYFEGGQHHPVRLIYSASLIALMAASGVMISWMEGFRNAYRLPREWGVVKERAVSLFLVLLSFAPMTAATILVGFGNTIQTWLLQHSNKEVGLAVILFWQLGRWVISTLTSIAVISLIYHWGIPRTQPFYRVLPGATLATVAWFLATIGFGWYVTKYANYTAIYGSLGAAIALLVWTYIVSIVVLIGAEFNALVYPRVVLEEPKAILNRRGNPVGVSGPVR</sequence>
<feature type="transmembrane region" description="Helical" evidence="6">
    <location>
        <begin position="90"/>
        <end position="109"/>
    </location>
</feature>
<evidence type="ECO:0000313" key="7">
    <source>
        <dbReference type="EMBL" id="MBI2679097.1"/>
    </source>
</evidence>
<comment type="caution">
    <text evidence="7">The sequence shown here is derived from an EMBL/GenBank/DDBJ whole genome shotgun (WGS) entry which is preliminary data.</text>
</comment>
<keyword evidence="3 6" id="KW-0812">Transmembrane</keyword>
<evidence type="ECO:0000313" key="8">
    <source>
        <dbReference type="Proteomes" id="UP000779809"/>
    </source>
</evidence>
<dbReference type="GO" id="GO:0005886">
    <property type="term" value="C:plasma membrane"/>
    <property type="evidence" value="ECO:0007669"/>
    <property type="project" value="UniProtKB-SubCell"/>
</dbReference>
<dbReference type="EMBL" id="JACPNR010000012">
    <property type="protein sequence ID" value="MBI2679097.1"/>
    <property type="molecule type" value="Genomic_DNA"/>
</dbReference>
<dbReference type="NCBIfam" id="TIGR00765">
    <property type="entry name" value="yihY_not_rbn"/>
    <property type="match status" value="1"/>
</dbReference>
<evidence type="ECO:0000256" key="6">
    <source>
        <dbReference type="SAM" id="Phobius"/>
    </source>
</evidence>
<feature type="transmembrane region" description="Helical" evidence="6">
    <location>
        <begin position="173"/>
        <end position="197"/>
    </location>
</feature>
<dbReference type="PIRSF" id="PIRSF035875">
    <property type="entry name" value="RNase_BN"/>
    <property type="match status" value="1"/>
</dbReference>
<dbReference type="AlphaFoldDB" id="A0A932A9D8"/>
<keyword evidence="2" id="KW-1003">Cell membrane</keyword>